<comment type="caution">
    <text evidence="3">The sequence shown here is derived from an EMBL/GenBank/DDBJ whole genome shotgun (WGS) entry which is preliminary data.</text>
</comment>
<dbReference type="Pfam" id="PF00313">
    <property type="entry name" value="CSD"/>
    <property type="match status" value="1"/>
</dbReference>
<sequence length="424" mass="44602">MDRPRAKSVDAQRFEPRGGELVVLQQVPKSCLTPLDKLIADFQGRVGIVRRACADTRRTTAACGEGEWELPSDEGSDAEDGAVRRWSARLALPPVDDLQDGAARRRSARLALRPLGDLQRDFCSRTPVVAAGSAAGAGPRSSAPQAGAARTGALVKVVQHKGFGFILPDGAQVADVLLHCSQLARDGFRDMHVGMRVRYVEETDVRTGKRRAKTAAVIEQEGPRGATTGVALGDAAGASYSRDELLRAFARIGRSSTGSSRCMFSVIRVPQARSSESDSCSSSSSGSAGEHQWSSGDYHASFDDEYLIGKLEERLSKESGFDDMNEETFGESSGWSFEEAVAANAKLAATLPFGLGAAALATAQEAEKHWVSTLASSTTGSGSSAAGCSPGGSRDESPAGSPALRAARGEEAVPLYVIAGLQLQ</sequence>
<reference evidence="3" key="1">
    <citation type="submission" date="2023-10" db="EMBL/GenBank/DDBJ databases">
        <authorList>
            <person name="Chen Y."/>
            <person name="Shah S."/>
            <person name="Dougan E. K."/>
            <person name="Thang M."/>
            <person name="Chan C."/>
        </authorList>
    </citation>
    <scope>NUCLEOTIDE SEQUENCE [LARGE SCALE GENOMIC DNA]</scope>
</reference>
<dbReference type="InterPro" id="IPR002059">
    <property type="entry name" value="CSP_DNA-bd"/>
</dbReference>
<dbReference type="CDD" id="cd04458">
    <property type="entry name" value="CSP_CDS"/>
    <property type="match status" value="1"/>
</dbReference>
<feature type="compositionally biased region" description="Low complexity" evidence="1">
    <location>
        <begin position="374"/>
        <end position="392"/>
    </location>
</feature>
<dbReference type="Gene3D" id="2.40.50.140">
    <property type="entry name" value="Nucleic acid-binding proteins"/>
    <property type="match status" value="1"/>
</dbReference>
<accession>A0ABN9WJL0</accession>
<evidence type="ECO:0000313" key="4">
    <source>
        <dbReference type="Proteomes" id="UP001189429"/>
    </source>
</evidence>
<name>A0ABN9WJL0_9DINO</name>
<keyword evidence="4" id="KW-1185">Reference proteome</keyword>
<evidence type="ECO:0000259" key="2">
    <source>
        <dbReference type="Pfam" id="PF00313"/>
    </source>
</evidence>
<gene>
    <name evidence="3" type="ORF">PCOR1329_LOCUS67994</name>
</gene>
<feature type="compositionally biased region" description="Low complexity" evidence="1">
    <location>
        <begin position="277"/>
        <end position="294"/>
    </location>
</feature>
<proteinExistence type="predicted"/>
<protein>
    <recommendedName>
        <fullName evidence="2">CSD domain-containing protein</fullName>
    </recommendedName>
</protein>
<feature type="region of interest" description="Disordered" evidence="1">
    <location>
        <begin position="275"/>
        <end position="294"/>
    </location>
</feature>
<dbReference type="SUPFAM" id="SSF50249">
    <property type="entry name" value="Nucleic acid-binding proteins"/>
    <property type="match status" value="1"/>
</dbReference>
<organism evidence="3 4">
    <name type="scientific">Prorocentrum cordatum</name>
    <dbReference type="NCBI Taxonomy" id="2364126"/>
    <lineage>
        <taxon>Eukaryota</taxon>
        <taxon>Sar</taxon>
        <taxon>Alveolata</taxon>
        <taxon>Dinophyceae</taxon>
        <taxon>Prorocentrales</taxon>
        <taxon>Prorocentraceae</taxon>
        <taxon>Prorocentrum</taxon>
    </lineage>
</organism>
<evidence type="ECO:0000256" key="1">
    <source>
        <dbReference type="SAM" id="MobiDB-lite"/>
    </source>
</evidence>
<feature type="domain" description="CSD" evidence="2">
    <location>
        <begin position="154"/>
        <end position="213"/>
    </location>
</feature>
<dbReference type="Proteomes" id="UP001189429">
    <property type="component" value="Unassembled WGS sequence"/>
</dbReference>
<dbReference type="EMBL" id="CAUYUJ010018838">
    <property type="protein sequence ID" value="CAK0886711.1"/>
    <property type="molecule type" value="Genomic_DNA"/>
</dbReference>
<evidence type="ECO:0000313" key="3">
    <source>
        <dbReference type="EMBL" id="CAK0886711.1"/>
    </source>
</evidence>
<dbReference type="InterPro" id="IPR012340">
    <property type="entry name" value="NA-bd_OB-fold"/>
</dbReference>
<feature type="region of interest" description="Disordered" evidence="1">
    <location>
        <begin position="374"/>
        <end position="406"/>
    </location>
</feature>